<proteinExistence type="predicted"/>
<comment type="caution">
    <text evidence="2">The sequence shown here is derived from an EMBL/GenBank/DDBJ whole genome shotgun (WGS) entry which is preliminary data.</text>
</comment>
<reference evidence="2 3" key="1">
    <citation type="journal article" date="2020" name="Phytopathology">
        <title>Genome Sequence Resources of Colletotrichum truncatum, C. plurivorum, C. musicola, and C. sojae: Four Species Pathogenic to Soybean (Glycine max).</title>
        <authorList>
            <person name="Rogerio F."/>
            <person name="Boufleur T.R."/>
            <person name="Ciampi-Guillardi M."/>
            <person name="Sukno S.A."/>
            <person name="Thon M.R."/>
            <person name="Massola Junior N.S."/>
            <person name="Baroncelli R."/>
        </authorList>
    </citation>
    <scope>NUCLEOTIDE SEQUENCE [LARGE SCALE GENOMIC DNA]</scope>
    <source>
        <strain evidence="2 3">LFN0009</strain>
    </source>
</reference>
<feature type="region of interest" description="Disordered" evidence="1">
    <location>
        <begin position="245"/>
        <end position="273"/>
    </location>
</feature>
<accession>A0A8H6IR24</accession>
<dbReference type="EMBL" id="WIGN01000465">
    <property type="protein sequence ID" value="KAF6792011.1"/>
    <property type="molecule type" value="Genomic_DNA"/>
</dbReference>
<sequence>MAMAGSTTTPAFNVFVEMGGEILGSPDLHALNNTASSLPESRGTVDILTSFSTSMHDHGKITLDVQATFSNADRNWSERVGFFHIPTNRIKKLEHGHEFPKTLKPLYRKCNPKAEPQCCAKTDSIDDMRISIESEAAPGVPLAVFFTKTPIANHLNDGTMIAVDELPKLPYVAAKNRFSSKDQQAVYFHAVAVPRDDSKHPESGDHVKYFLLVKPDPTGPGQMNLLPPVGTKLLIQPQVEVLRGRRMETNDEYNPEPDDESDNEDDGNDPVSRHVDDALMLTAADETGGYDSGMNLLLQIIKPSDKEQIFSAFRRVIDINRNPVTGKTTVMMLTTTLAASEPLRRPPYTSTLKDGGEPDQFAPNDAAKEITNTFAKTLVQTPTNGLCDEPCARYSAMASTVLKRDITVVQLLNYRSQLTRVELRRASQSMDRRALDGT</sequence>
<evidence type="ECO:0000313" key="2">
    <source>
        <dbReference type="EMBL" id="KAF6792011.1"/>
    </source>
</evidence>
<gene>
    <name evidence="2" type="ORF">CSOJ01_14240</name>
</gene>
<dbReference type="Proteomes" id="UP000652219">
    <property type="component" value="Unassembled WGS sequence"/>
</dbReference>
<keyword evidence="3" id="KW-1185">Reference proteome</keyword>
<evidence type="ECO:0000256" key="1">
    <source>
        <dbReference type="SAM" id="MobiDB-lite"/>
    </source>
</evidence>
<feature type="compositionally biased region" description="Acidic residues" evidence="1">
    <location>
        <begin position="250"/>
        <end position="268"/>
    </location>
</feature>
<organism evidence="2 3">
    <name type="scientific">Colletotrichum sojae</name>
    <dbReference type="NCBI Taxonomy" id="2175907"/>
    <lineage>
        <taxon>Eukaryota</taxon>
        <taxon>Fungi</taxon>
        <taxon>Dikarya</taxon>
        <taxon>Ascomycota</taxon>
        <taxon>Pezizomycotina</taxon>
        <taxon>Sordariomycetes</taxon>
        <taxon>Hypocreomycetidae</taxon>
        <taxon>Glomerellales</taxon>
        <taxon>Glomerellaceae</taxon>
        <taxon>Colletotrichum</taxon>
        <taxon>Colletotrichum orchidearum species complex</taxon>
    </lineage>
</organism>
<protein>
    <submittedName>
        <fullName evidence="2">Uncharacterized protein</fullName>
    </submittedName>
</protein>
<name>A0A8H6IR24_9PEZI</name>
<dbReference type="AlphaFoldDB" id="A0A8H6IR24"/>
<evidence type="ECO:0000313" key="3">
    <source>
        <dbReference type="Proteomes" id="UP000652219"/>
    </source>
</evidence>